<accession>A0A8H4EV34</accession>
<dbReference type="Proteomes" id="UP000439903">
    <property type="component" value="Unassembled WGS sequence"/>
</dbReference>
<reference evidence="1 2" key="1">
    <citation type="journal article" date="2019" name="Environ. Microbiol.">
        <title>At the nexus of three kingdoms: the genome of the mycorrhizal fungus Gigaspora margarita provides insights into plant, endobacterial and fungal interactions.</title>
        <authorList>
            <person name="Venice F."/>
            <person name="Ghignone S."/>
            <person name="Salvioli di Fossalunga A."/>
            <person name="Amselem J."/>
            <person name="Novero M."/>
            <person name="Xianan X."/>
            <person name="Sedzielewska Toro K."/>
            <person name="Morin E."/>
            <person name="Lipzen A."/>
            <person name="Grigoriev I.V."/>
            <person name="Henrissat B."/>
            <person name="Martin F.M."/>
            <person name="Bonfante P."/>
        </authorList>
    </citation>
    <scope>NUCLEOTIDE SEQUENCE [LARGE SCALE GENOMIC DNA]</scope>
    <source>
        <strain evidence="1 2">BEG34</strain>
    </source>
</reference>
<proteinExistence type="predicted"/>
<evidence type="ECO:0000313" key="1">
    <source>
        <dbReference type="EMBL" id="KAF0559056.1"/>
    </source>
</evidence>
<keyword evidence="2" id="KW-1185">Reference proteome</keyword>
<dbReference type="Gene3D" id="2.60.120.330">
    <property type="entry name" value="B-lactam Antibiotic, Isopenicillin N Synthase, Chain"/>
    <property type="match status" value="1"/>
</dbReference>
<dbReference type="SUPFAM" id="SSF51197">
    <property type="entry name" value="Clavaminate synthase-like"/>
    <property type="match status" value="1"/>
</dbReference>
<comment type="caution">
    <text evidence="1">The sequence shown here is derived from an EMBL/GenBank/DDBJ whole genome shotgun (WGS) entry which is preliminary data.</text>
</comment>
<dbReference type="PANTHER" id="PTHR48420:SF1">
    <property type="entry name" value="NON-HAEM DIOXYGENASE N-TERMINAL DOMAIN-CONTAINING PROTEIN"/>
    <property type="match status" value="1"/>
</dbReference>
<dbReference type="OrthoDB" id="438224at2759"/>
<gene>
    <name evidence="1" type="ORF">F8M41_007024</name>
</gene>
<evidence type="ECO:0000313" key="2">
    <source>
        <dbReference type="Proteomes" id="UP000439903"/>
    </source>
</evidence>
<protein>
    <submittedName>
        <fullName evidence="1">Clavaminate synthase-like protein</fullName>
    </submittedName>
</protein>
<dbReference type="AlphaFoldDB" id="A0A8H4EV34"/>
<name>A0A8H4EV34_GIGMA</name>
<sequence length="355" mass="40228">MIPNQVNVEKSPEGVVILDYNDILTNVDVSDAIEEAFGTHSYCLGIILIKNLPKDYAEKRTRLLRLASVFAALPEDIKNKTVHKESLYSFGWSCGKEVIGGKLDYLKGSYYANPNYDIPNATPKQKLEFPMYCHPNIWPKDDLPEFEHAFKDLGCFIMDVAKLLARACDIFVSSRLPSAKQNYLEKIIMESHTTKARLLHYFPTQLKDDKSTRDTRDSDEIEDSWCGWHVDHSSITGLTSAMYLNESDSTFPEVQCPDPSSGLYIKTKSKKTVKVSIPKDYLAFQLGEAMQLASENNLLATPHMVKGISSNVKSEIPINVISRNTFAVFMHPPLDEMVGDITFAEYSREMFRSHY</sequence>
<organism evidence="1 2">
    <name type="scientific">Gigaspora margarita</name>
    <dbReference type="NCBI Taxonomy" id="4874"/>
    <lineage>
        <taxon>Eukaryota</taxon>
        <taxon>Fungi</taxon>
        <taxon>Fungi incertae sedis</taxon>
        <taxon>Mucoromycota</taxon>
        <taxon>Glomeromycotina</taxon>
        <taxon>Glomeromycetes</taxon>
        <taxon>Diversisporales</taxon>
        <taxon>Gigasporaceae</taxon>
        <taxon>Gigaspora</taxon>
    </lineage>
</organism>
<dbReference type="InterPro" id="IPR027443">
    <property type="entry name" value="IPNS-like_sf"/>
</dbReference>
<dbReference type="EMBL" id="WTPW01000018">
    <property type="protein sequence ID" value="KAF0559056.1"/>
    <property type="molecule type" value="Genomic_DNA"/>
</dbReference>
<dbReference type="PANTHER" id="PTHR48420">
    <property type="entry name" value="NON-HAEM DIOXYGENASE N-TERMINAL DOMAIN-CONTAINING PROTEIN"/>
    <property type="match status" value="1"/>
</dbReference>